<keyword evidence="9" id="KW-0963">Cytoplasm</keyword>
<organism evidence="23 24">
    <name type="scientific">Hahella chejuensis (strain KCTC 2396)</name>
    <dbReference type="NCBI Taxonomy" id="349521"/>
    <lineage>
        <taxon>Bacteria</taxon>
        <taxon>Pseudomonadati</taxon>
        <taxon>Pseudomonadota</taxon>
        <taxon>Gammaproteobacteria</taxon>
        <taxon>Oceanospirillales</taxon>
        <taxon>Hahellaceae</taxon>
        <taxon>Hahella</taxon>
    </lineage>
</organism>
<keyword evidence="17" id="KW-0411">Iron-sulfur</keyword>
<dbReference type="PANTHER" id="PTHR24421:SF59">
    <property type="entry name" value="OXYGEN SENSOR HISTIDINE KINASE NREB"/>
    <property type="match status" value="1"/>
</dbReference>
<keyword evidence="8" id="KW-0004">4Fe-4S</keyword>
<dbReference type="RefSeq" id="WP_011394405.1">
    <property type="nucleotide sequence ID" value="NC_007645.1"/>
</dbReference>
<dbReference type="GO" id="GO:0005737">
    <property type="term" value="C:cytoplasm"/>
    <property type="evidence" value="ECO:0007669"/>
    <property type="project" value="UniProtKB-SubCell"/>
</dbReference>
<protein>
    <recommendedName>
        <fullName evidence="6">Oxygen sensor histidine kinase NreB</fullName>
        <ecNumber evidence="5">2.7.13.3</ecNumber>
    </recommendedName>
    <alternativeName>
        <fullName evidence="20">Nitrogen regulation protein B</fullName>
    </alternativeName>
</protein>
<reference evidence="23 24" key="1">
    <citation type="journal article" date="2005" name="Nucleic Acids Res.">
        <title>Genomic blueprint of Hahella chejuensis, a marine microbe producing an algicidal agent.</title>
        <authorList>
            <person name="Jeong H."/>
            <person name="Yim J.H."/>
            <person name="Lee C."/>
            <person name="Choi S.-H."/>
            <person name="Park Y.K."/>
            <person name="Yoon S.H."/>
            <person name="Hur C.-G."/>
            <person name="Kang H.-Y."/>
            <person name="Kim D."/>
            <person name="Lee H.H."/>
            <person name="Park K.H."/>
            <person name="Park S.-H."/>
            <person name="Park H.-S."/>
            <person name="Lee H.K."/>
            <person name="Oh T.K."/>
            <person name="Kim J.F."/>
        </authorList>
    </citation>
    <scope>NUCLEOTIDE SEQUENCE [LARGE SCALE GENOMIC DNA]</scope>
    <source>
        <strain evidence="23 24">KCTC 2396</strain>
    </source>
</reference>
<dbReference type="PROSITE" id="PS50109">
    <property type="entry name" value="HIS_KIN"/>
    <property type="match status" value="1"/>
</dbReference>
<evidence type="ECO:0000256" key="20">
    <source>
        <dbReference type="ARBA" id="ARBA00030800"/>
    </source>
</evidence>
<dbReference type="Gene3D" id="1.20.5.1930">
    <property type="match status" value="1"/>
</dbReference>
<keyword evidence="14 21" id="KW-1133">Transmembrane helix</keyword>
<dbReference type="STRING" id="349521.HCH_00418"/>
<dbReference type="InterPro" id="IPR004358">
    <property type="entry name" value="Sig_transdc_His_kin-like_C"/>
</dbReference>
<dbReference type="OrthoDB" id="9797605at2"/>
<keyword evidence="15" id="KW-0408">Iron</keyword>
<dbReference type="GO" id="GO:0051539">
    <property type="term" value="F:4 iron, 4 sulfur cluster binding"/>
    <property type="evidence" value="ECO:0007669"/>
    <property type="project" value="UniProtKB-KW"/>
</dbReference>
<dbReference type="EMBL" id="CP000155">
    <property type="protein sequence ID" value="ABC27328.1"/>
    <property type="molecule type" value="Genomic_DNA"/>
</dbReference>
<dbReference type="HOGENOM" id="CLU_000445_20_6_6"/>
<evidence type="ECO:0000256" key="17">
    <source>
        <dbReference type="ARBA" id="ARBA00023014"/>
    </source>
</evidence>
<evidence type="ECO:0000256" key="13">
    <source>
        <dbReference type="ARBA" id="ARBA00022777"/>
    </source>
</evidence>
<dbReference type="EC" id="2.7.13.3" evidence="5"/>
<dbReference type="Gene3D" id="3.30.565.10">
    <property type="entry name" value="Histidine kinase-like ATPase, C-terminal domain"/>
    <property type="match status" value="1"/>
</dbReference>
<evidence type="ECO:0000256" key="10">
    <source>
        <dbReference type="ARBA" id="ARBA00022679"/>
    </source>
</evidence>
<feature type="transmembrane region" description="Helical" evidence="21">
    <location>
        <begin position="201"/>
        <end position="225"/>
    </location>
</feature>
<dbReference type="InterPro" id="IPR005467">
    <property type="entry name" value="His_kinase_dom"/>
</dbReference>
<dbReference type="InterPro" id="IPR036890">
    <property type="entry name" value="HATPase_C_sf"/>
</dbReference>
<dbReference type="SMART" id="SM01049">
    <property type="entry name" value="Cache_2"/>
    <property type="match status" value="1"/>
</dbReference>
<keyword evidence="13 23" id="KW-0418">Kinase</keyword>
<evidence type="ECO:0000256" key="15">
    <source>
        <dbReference type="ARBA" id="ARBA00023004"/>
    </source>
</evidence>
<dbReference type="AlphaFoldDB" id="Q2SPU6"/>
<dbReference type="CDD" id="cd16917">
    <property type="entry name" value="HATPase_UhpB-NarQ-NarX-like"/>
    <property type="match status" value="1"/>
</dbReference>
<dbReference type="InterPro" id="IPR003594">
    <property type="entry name" value="HATPase_dom"/>
</dbReference>
<evidence type="ECO:0000256" key="8">
    <source>
        <dbReference type="ARBA" id="ARBA00022485"/>
    </source>
</evidence>
<dbReference type="KEGG" id="hch:HCH_00418"/>
<keyword evidence="10" id="KW-0808">Transferase</keyword>
<evidence type="ECO:0000256" key="18">
    <source>
        <dbReference type="ARBA" id="ARBA00023136"/>
    </source>
</evidence>
<dbReference type="PRINTS" id="PR00344">
    <property type="entry name" value="BCTRLSENSOR"/>
</dbReference>
<dbReference type="GO" id="GO:0005886">
    <property type="term" value="C:plasma membrane"/>
    <property type="evidence" value="ECO:0007669"/>
    <property type="project" value="UniProtKB-SubCell"/>
</dbReference>
<comment type="cofactor">
    <cofactor evidence="2">
        <name>[4Fe-4S] cluster</name>
        <dbReference type="ChEBI" id="CHEBI:49883"/>
    </cofactor>
</comment>
<evidence type="ECO:0000256" key="2">
    <source>
        <dbReference type="ARBA" id="ARBA00001966"/>
    </source>
</evidence>
<evidence type="ECO:0000256" key="9">
    <source>
        <dbReference type="ARBA" id="ARBA00022490"/>
    </source>
</evidence>
<comment type="subcellular location">
    <subcellularLocation>
        <location evidence="4">Cell membrane</location>
        <topology evidence="4">Multi-pass membrane protein</topology>
    </subcellularLocation>
    <subcellularLocation>
        <location evidence="3">Cytoplasm</location>
    </subcellularLocation>
</comment>
<evidence type="ECO:0000256" key="4">
    <source>
        <dbReference type="ARBA" id="ARBA00004651"/>
    </source>
</evidence>
<dbReference type="Pfam" id="PF17200">
    <property type="entry name" value="sCache_2"/>
    <property type="match status" value="1"/>
</dbReference>
<dbReference type="Pfam" id="PF07730">
    <property type="entry name" value="HisKA_3"/>
    <property type="match status" value="1"/>
</dbReference>
<keyword evidence="24" id="KW-1185">Reference proteome</keyword>
<dbReference type="GO" id="GO:0000155">
    <property type="term" value="F:phosphorelay sensor kinase activity"/>
    <property type="evidence" value="ECO:0007669"/>
    <property type="project" value="InterPro"/>
</dbReference>
<dbReference type="PIRSF" id="PIRSF037314">
    <property type="entry name" value="STHK_MctS"/>
    <property type="match status" value="1"/>
</dbReference>
<evidence type="ECO:0000256" key="5">
    <source>
        <dbReference type="ARBA" id="ARBA00012438"/>
    </source>
</evidence>
<evidence type="ECO:0000256" key="14">
    <source>
        <dbReference type="ARBA" id="ARBA00022989"/>
    </source>
</evidence>
<keyword evidence="18 21" id="KW-0472">Membrane</keyword>
<dbReference type="GO" id="GO:0046872">
    <property type="term" value="F:metal ion binding"/>
    <property type="evidence" value="ECO:0007669"/>
    <property type="project" value="UniProtKB-KW"/>
</dbReference>
<feature type="domain" description="Histidine kinase" evidence="22">
    <location>
        <begin position="252"/>
        <end position="446"/>
    </location>
</feature>
<dbReference type="SUPFAM" id="SSF55874">
    <property type="entry name" value="ATPase domain of HSP90 chaperone/DNA topoisomerase II/histidine kinase"/>
    <property type="match status" value="1"/>
</dbReference>
<dbReference type="Proteomes" id="UP000000238">
    <property type="component" value="Chromosome"/>
</dbReference>
<proteinExistence type="predicted"/>
<comment type="function">
    <text evidence="19">Member of the two-component regulatory system NreB/NreC involved in the control of dissimilatory nitrate/nitrite reduction in response to oxygen. NreB functions as a direct oxygen sensor histidine kinase which is autophosphorylated, in the absence of oxygen, probably at the conserved histidine residue, and transfers its phosphate group probably to a conserved aspartate residue of NreC. NreB/NreC activates the expression of the nitrate (narGHJI) and nitrite (nir) reductase operons, as well as the putative nitrate transporter gene narT.</text>
</comment>
<evidence type="ECO:0000256" key="19">
    <source>
        <dbReference type="ARBA" id="ARBA00024827"/>
    </source>
</evidence>
<dbReference type="InterPro" id="IPR011712">
    <property type="entry name" value="Sig_transdc_His_kin_sub3_dim/P"/>
</dbReference>
<dbReference type="SMART" id="SM00387">
    <property type="entry name" value="HATPase_c"/>
    <property type="match status" value="1"/>
</dbReference>
<keyword evidence="12" id="KW-0479">Metal-binding</keyword>
<dbReference type="InterPro" id="IPR033480">
    <property type="entry name" value="sCache_2"/>
</dbReference>
<evidence type="ECO:0000256" key="3">
    <source>
        <dbReference type="ARBA" id="ARBA00004496"/>
    </source>
</evidence>
<evidence type="ECO:0000256" key="11">
    <source>
        <dbReference type="ARBA" id="ARBA00022692"/>
    </source>
</evidence>
<dbReference type="eggNOG" id="COG4564">
    <property type="taxonomic scope" value="Bacteria"/>
</dbReference>
<keyword evidence="11 21" id="KW-0812">Transmembrane</keyword>
<dbReference type="Pfam" id="PF02518">
    <property type="entry name" value="HATPase_c"/>
    <property type="match status" value="1"/>
</dbReference>
<evidence type="ECO:0000256" key="6">
    <source>
        <dbReference type="ARBA" id="ARBA00017322"/>
    </source>
</evidence>
<dbReference type="InterPro" id="IPR050482">
    <property type="entry name" value="Sensor_HK_TwoCompSys"/>
</dbReference>
<evidence type="ECO:0000313" key="23">
    <source>
        <dbReference type="EMBL" id="ABC27328.1"/>
    </source>
</evidence>
<evidence type="ECO:0000256" key="21">
    <source>
        <dbReference type="SAM" id="Phobius"/>
    </source>
</evidence>
<evidence type="ECO:0000256" key="7">
    <source>
        <dbReference type="ARBA" id="ARBA00022475"/>
    </source>
</evidence>
<dbReference type="Gene3D" id="3.30.450.20">
    <property type="entry name" value="PAS domain"/>
    <property type="match status" value="1"/>
</dbReference>
<evidence type="ECO:0000256" key="16">
    <source>
        <dbReference type="ARBA" id="ARBA00023012"/>
    </source>
</evidence>
<accession>Q2SPU6</accession>
<keyword evidence="16" id="KW-0902">Two-component regulatory system</keyword>
<name>Q2SPU6_HAHCH</name>
<dbReference type="GO" id="GO:0046983">
    <property type="term" value="F:protein dimerization activity"/>
    <property type="evidence" value="ECO:0007669"/>
    <property type="project" value="InterPro"/>
</dbReference>
<evidence type="ECO:0000256" key="1">
    <source>
        <dbReference type="ARBA" id="ARBA00000085"/>
    </source>
</evidence>
<sequence>MTLRTKVVLLALAPLLLISIAFALAMVNLADELAQRELETFENNLLRSKETALKSYVSIMRITAGYLVEKADSDEEAQRSIQELMQRMHFSEDGYFFAYTPSGVNLVHATQPGLVGMDLLNIQDNNSNYVIRNLLARATEGGGFHNYLWQKPTSRVTVDKISYVESLPPWNWMFGTGLYLDDIQQEMELIKDGVDENVADALLTFVIIALLAVMGVLVASIWFNVHEHRLADQSLKELSHKTVQLQEEERRRVSRELHDGINQLLVSVKYRIETVLGLLQEGQQTLREPLLKGRETLKQAIQEARRISHDLRPSILDDLGLVAALEHLGEDFEERSGIEVSVYLQVSETRLDEDIATTLYRIAQEALYNVEKHASAKQVTLRLEQDAEGLFLEVKDDGVGFSLRRLGHGRGIGIRNMRERVEFLGGSFSVHSEEGKGTCIQVTFMG</sequence>
<evidence type="ECO:0000259" key="22">
    <source>
        <dbReference type="PROSITE" id="PS50109"/>
    </source>
</evidence>
<dbReference type="InterPro" id="IPR017171">
    <property type="entry name" value="Sig_transdc_His_kinase_MctS"/>
</dbReference>
<evidence type="ECO:0000313" key="24">
    <source>
        <dbReference type="Proteomes" id="UP000000238"/>
    </source>
</evidence>
<dbReference type="PANTHER" id="PTHR24421">
    <property type="entry name" value="NITRATE/NITRITE SENSOR PROTEIN NARX-RELATED"/>
    <property type="match status" value="1"/>
</dbReference>
<comment type="catalytic activity">
    <reaction evidence="1">
        <text>ATP + protein L-histidine = ADP + protein N-phospho-L-histidine.</text>
        <dbReference type="EC" id="2.7.13.3"/>
    </reaction>
</comment>
<keyword evidence="7" id="KW-1003">Cell membrane</keyword>
<gene>
    <name evidence="23" type="ordered locus">HCH_00418</name>
</gene>
<evidence type="ECO:0000256" key="12">
    <source>
        <dbReference type="ARBA" id="ARBA00022723"/>
    </source>
</evidence>